<dbReference type="EMBL" id="JAGRRH010000001">
    <property type="protein sequence ID" value="KAG7374930.1"/>
    <property type="molecule type" value="Genomic_DNA"/>
</dbReference>
<gene>
    <name evidence="2" type="ORF">IV203_014025</name>
</gene>
<comment type="caution">
    <text evidence="2">The sequence shown here is derived from an EMBL/GenBank/DDBJ whole genome shotgun (WGS) entry which is preliminary data.</text>
</comment>
<protein>
    <submittedName>
        <fullName evidence="2">Uncharacterized protein</fullName>
    </submittedName>
</protein>
<dbReference type="AlphaFoldDB" id="A0A9K3M717"/>
<proteinExistence type="predicted"/>
<evidence type="ECO:0000313" key="3">
    <source>
        <dbReference type="Proteomes" id="UP000693970"/>
    </source>
</evidence>
<evidence type="ECO:0000256" key="1">
    <source>
        <dbReference type="SAM" id="MobiDB-lite"/>
    </source>
</evidence>
<reference evidence="2" key="1">
    <citation type="journal article" date="2021" name="Sci. Rep.">
        <title>Diploid genomic architecture of Nitzschia inconspicua, an elite biomass production diatom.</title>
        <authorList>
            <person name="Oliver A."/>
            <person name="Podell S."/>
            <person name="Pinowska A."/>
            <person name="Traller J.C."/>
            <person name="Smith S.R."/>
            <person name="McClure R."/>
            <person name="Beliaev A."/>
            <person name="Bohutskyi P."/>
            <person name="Hill E.A."/>
            <person name="Rabines A."/>
            <person name="Zheng H."/>
            <person name="Allen L.Z."/>
            <person name="Kuo A."/>
            <person name="Grigoriev I.V."/>
            <person name="Allen A.E."/>
            <person name="Hazlebeck D."/>
            <person name="Allen E.E."/>
        </authorList>
    </citation>
    <scope>NUCLEOTIDE SEQUENCE</scope>
    <source>
        <strain evidence="2">Hildebrandi</strain>
    </source>
</reference>
<name>A0A9K3M717_9STRA</name>
<accession>A0A9K3M717</accession>
<feature type="compositionally biased region" description="Polar residues" evidence="1">
    <location>
        <begin position="13"/>
        <end position="33"/>
    </location>
</feature>
<dbReference type="Proteomes" id="UP000693970">
    <property type="component" value="Unassembled WGS sequence"/>
</dbReference>
<reference evidence="2" key="2">
    <citation type="submission" date="2021-04" db="EMBL/GenBank/DDBJ databases">
        <authorList>
            <person name="Podell S."/>
        </authorList>
    </citation>
    <scope>NUCLEOTIDE SEQUENCE</scope>
    <source>
        <strain evidence="2">Hildebrandi</strain>
    </source>
</reference>
<evidence type="ECO:0000313" key="2">
    <source>
        <dbReference type="EMBL" id="KAG7374930.1"/>
    </source>
</evidence>
<feature type="region of interest" description="Disordered" evidence="1">
    <location>
        <begin position="175"/>
        <end position="199"/>
    </location>
</feature>
<sequence>MTVPVLIRLRPHTTPSRTKTSPFEMSTSSQEPNRATRVCEQAVHNPSEDDLGKIIFPVSHLCQLQQEQQEKQQGTTLNPSRWQEIVDKDQNPNPSRTSPIKQFTKNSQCAKHATVPQNKVKDLLSDNRWKSHCNNQDSHHNMLSPPQTSRHNQRWGLEQQTIRIREMLVLHHEQGTFDETPTPPRRQESNPRLQFFKRR</sequence>
<organism evidence="2 3">
    <name type="scientific">Nitzschia inconspicua</name>
    <dbReference type="NCBI Taxonomy" id="303405"/>
    <lineage>
        <taxon>Eukaryota</taxon>
        <taxon>Sar</taxon>
        <taxon>Stramenopiles</taxon>
        <taxon>Ochrophyta</taxon>
        <taxon>Bacillariophyta</taxon>
        <taxon>Bacillariophyceae</taxon>
        <taxon>Bacillariophycidae</taxon>
        <taxon>Bacillariales</taxon>
        <taxon>Bacillariaceae</taxon>
        <taxon>Nitzschia</taxon>
    </lineage>
</organism>
<keyword evidence="3" id="KW-1185">Reference proteome</keyword>
<feature type="region of interest" description="Disordered" evidence="1">
    <location>
        <begin position="11"/>
        <end position="34"/>
    </location>
</feature>